<protein>
    <recommendedName>
        <fullName evidence="4">DUF4157 domain-containing protein</fullName>
    </recommendedName>
</protein>
<dbReference type="AlphaFoldDB" id="A0A5N6MG53"/>
<name>A0A5N6MG53_9MICC</name>
<feature type="region of interest" description="Disordered" evidence="1">
    <location>
        <begin position="123"/>
        <end position="155"/>
    </location>
</feature>
<evidence type="ECO:0000313" key="3">
    <source>
        <dbReference type="Proteomes" id="UP000326852"/>
    </source>
</evidence>
<dbReference type="Proteomes" id="UP000326852">
    <property type="component" value="Unassembled WGS sequence"/>
</dbReference>
<evidence type="ECO:0008006" key="4">
    <source>
        <dbReference type="Google" id="ProtNLM"/>
    </source>
</evidence>
<sequence length="170" mass="18548">MPSVPVVLRRWINLLNLSTPAGLLLARATGCSITPGPQKIILAEGYPLSLPRAAAFTVGNVVLYRSASAGRIHAPDSPLLRHETRHSSQYAFLGPLFLPAYFTASALSRLVAGDPASANPFERLAGLRDGGYRPGRPRSPRTGRTGRTGRLRRPFPRRFRALSRRPSRTV</sequence>
<proteinExistence type="predicted"/>
<organism evidence="2 3">
    <name type="scientific">Arthrobacter yangruifuii</name>
    <dbReference type="NCBI Taxonomy" id="2606616"/>
    <lineage>
        <taxon>Bacteria</taxon>
        <taxon>Bacillati</taxon>
        <taxon>Actinomycetota</taxon>
        <taxon>Actinomycetes</taxon>
        <taxon>Micrococcales</taxon>
        <taxon>Micrococcaceae</taxon>
        <taxon>Arthrobacter</taxon>
    </lineage>
</organism>
<reference evidence="2 3" key="1">
    <citation type="submission" date="2019-08" db="EMBL/GenBank/DDBJ databases">
        <title>Arthrobacter sp. nov., isolated from plateau pika and Tibetan wild ass.</title>
        <authorList>
            <person name="Ge Y."/>
        </authorList>
    </citation>
    <scope>NUCLEOTIDE SEQUENCE [LARGE SCALE GENOMIC DNA]</scope>
    <source>
        <strain evidence="2 3">785</strain>
    </source>
</reference>
<accession>A0A5N6MG53</accession>
<gene>
    <name evidence="2" type="ORF">GD627_14375</name>
</gene>
<comment type="caution">
    <text evidence="2">The sequence shown here is derived from an EMBL/GenBank/DDBJ whole genome shotgun (WGS) entry which is preliminary data.</text>
</comment>
<dbReference type="RefSeq" id="WP_152273037.1">
    <property type="nucleotide sequence ID" value="NZ_VTFX01000005.1"/>
</dbReference>
<evidence type="ECO:0000313" key="2">
    <source>
        <dbReference type="EMBL" id="KAD3515436.1"/>
    </source>
</evidence>
<dbReference type="EMBL" id="VTFX01000005">
    <property type="protein sequence ID" value="KAD3515436.1"/>
    <property type="molecule type" value="Genomic_DNA"/>
</dbReference>
<evidence type="ECO:0000256" key="1">
    <source>
        <dbReference type="SAM" id="MobiDB-lite"/>
    </source>
</evidence>
<keyword evidence="3" id="KW-1185">Reference proteome</keyword>